<dbReference type="Pfam" id="PF02169">
    <property type="entry name" value="LPP20"/>
    <property type="match status" value="1"/>
</dbReference>
<organism evidence="3">
    <name type="scientific">Caldithrix abyssi</name>
    <dbReference type="NCBI Taxonomy" id="187145"/>
    <lineage>
        <taxon>Bacteria</taxon>
        <taxon>Pseudomonadati</taxon>
        <taxon>Calditrichota</taxon>
        <taxon>Calditrichia</taxon>
        <taxon>Calditrichales</taxon>
        <taxon>Calditrichaceae</taxon>
        <taxon>Caldithrix</taxon>
    </lineage>
</organism>
<sequence>MKFVLLLLLGVMFTYACTPAPKVVHQNDEEPEWIENPYKLFPKSMYLVGVGSGDTREAAENNAYGSIAKVFRSKIRVRQSVYEQFLETEKDFSSSSQLKRRTTVGADEELKNIRTERTHFSSKDGLYYALAVLDRAETEAIYEEELQDNDQRIAEYFARYKKSQDKIHQYANLAKALALDEKNKAIEEKLAIIAVHKFEREPAVSSETLHSEMQNLLDRISVQITSQDNAPPEIGDYLREMVGMLGFKVVTGQADFIFTYSLTMNPANLQRDDVQGFNWKLTVGIRDNLKGNTLNTFNVEKRTLGISEEQARAKVMRAIRKECTENLYRQFVEYLTST</sequence>
<proteinExistence type="predicted"/>
<evidence type="ECO:0000259" key="2">
    <source>
        <dbReference type="Pfam" id="PF02169"/>
    </source>
</evidence>
<dbReference type="AlphaFoldDB" id="A0A7V4UEQ6"/>
<feature type="chain" id="PRO_5030924626" description="Lipoprotein LPP20-like domain-containing protein" evidence="1">
    <location>
        <begin position="17"/>
        <end position="338"/>
    </location>
</feature>
<protein>
    <recommendedName>
        <fullName evidence="2">Lipoprotein LPP20-like domain-containing protein</fullName>
    </recommendedName>
</protein>
<evidence type="ECO:0000313" key="3">
    <source>
        <dbReference type="EMBL" id="HGY56512.1"/>
    </source>
</evidence>
<name>A0A7V4UEQ6_CALAY</name>
<dbReference type="PROSITE" id="PS51257">
    <property type="entry name" value="PROKAR_LIPOPROTEIN"/>
    <property type="match status" value="1"/>
</dbReference>
<reference evidence="3" key="1">
    <citation type="journal article" date="2020" name="mSystems">
        <title>Genome- and Community-Level Interaction Insights into Carbon Utilization and Element Cycling Functions of Hydrothermarchaeota in Hydrothermal Sediment.</title>
        <authorList>
            <person name="Zhou Z."/>
            <person name="Liu Y."/>
            <person name="Xu W."/>
            <person name="Pan J."/>
            <person name="Luo Z.H."/>
            <person name="Li M."/>
        </authorList>
    </citation>
    <scope>NUCLEOTIDE SEQUENCE [LARGE SCALE GENOMIC DNA]</scope>
    <source>
        <strain evidence="3">HyVt-577</strain>
    </source>
</reference>
<gene>
    <name evidence="3" type="ORF">ENK44_12455</name>
</gene>
<comment type="caution">
    <text evidence="3">The sequence shown here is derived from an EMBL/GenBank/DDBJ whole genome shotgun (WGS) entry which is preliminary data.</text>
</comment>
<dbReference type="Gene3D" id="3.10.28.20">
    <property type="entry name" value="Acetamidase/Formamidase-like domains"/>
    <property type="match status" value="1"/>
</dbReference>
<accession>A0A7V4UEQ6</accession>
<keyword evidence="1" id="KW-0732">Signal</keyword>
<dbReference type="InterPro" id="IPR024952">
    <property type="entry name" value="LPP20-like_dom"/>
</dbReference>
<dbReference type="EMBL" id="DRQG01000114">
    <property type="protein sequence ID" value="HGY56512.1"/>
    <property type="molecule type" value="Genomic_DNA"/>
</dbReference>
<feature type="domain" description="Lipoprotein LPP20-like" evidence="2">
    <location>
        <begin position="31"/>
        <end position="134"/>
    </location>
</feature>
<evidence type="ECO:0000256" key="1">
    <source>
        <dbReference type="SAM" id="SignalP"/>
    </source>
</evidence>
<feature type="signal peptide" evidence="1">
    <location>
        <begin position="1"/>
        <end position="16"/>
    </location>
</feature>
<dbReference type="Proteomes" id="UP000885779">
    <property type="component" value="Unassembled WGS sequence"/>
</dbReference>